<reference evidence="1 2" key="1">
    <citation type="submission" date="2018-06" db="EMBL/GenBank/DDBJ databases">
        <authorList>
            <consortium name="Pathogen Informatics"/>
            <person name="Doyle S."/>
        </authorList>
    </citation>
    <scope>NUCLEOTIDE SEQUENCE [LARGE SCALE GENOMIC DNA]</scope>
    <source>
        <strain evidence="1 2">NCTC11544</strain>
    </source>
</reference>
<proteinExistence type="predicted"/>
<evidence type="ECO:0000313" key="2">
    <source>
        <dbReference type="Proteomes" id="UP000255529"/>
    </source>
</evidence>
<gene>
    <name evidence="1" type="ORF">NCTC11544_03810</name>
</gene>
<dbReference type="Proteomes" id="UP000255529">
    <property type="component" value="Unassembled WGS sequence"/>
</dbReference>
<sequence length="34" mass="3839">MGLMTPGSLPRLDVQHLDDEDTALAVKDLKLFLW</sequence>
<name>A0A380A8L8_9GAMM</name>
<protein>
    <submittedName>
        <fullName evidence="1">Uncharacterized protein</fullName>
    </submittedName>
</protein>
<accession>A0A380A8L8</accession>
<dbReference type="AlphaFoldDB" id="A0A380A8L8"/>
<organism evidence="1 2">
    <name type="scientific">Serratia quinivorans</name>
    <dbReference type="NCBI Taxonomy" id="137545"/>
    <lineage>
        <taxon>Bacteria</taxon>
        <taxon>Pseudomonadati</taxon>
        <taxon>Pseudomonadota</taxon>
        <taxon>Gammaproteobacteria</taxon>
        <taxon>Enterobacterales</taxon>
        <taxon>Yersiniaceae</taxon>
        <taxon>Serratia</taxon>
    </lineage>
</organism>
<evidence type="ECO:0000313" key="1">
    <source>
        <dbReference type="EMBL" id="SUI76309.1"/>
    </source>
</evidence>
<dbReference type="EMBL" id="UGYN01000002">
    <property type="protein sequence ID" value="SUI76309.1"/>
    <property type="molecule type" value="Genomic_DNA"/>
</dbReference>